<dbReference type="Proteomes" id="UP000481643">
    <property type="component" value="Unassembled WGS sequence"/>
</dbReference>
<sequence>MTLKIENIRPDFDYGFDRYDNSNNWSSGILRFNLNGEDRFEYLNDNYESALSDLDGRTRKAVKNRLSKWVSCHSDASFKTESEYLDIVAVWHRVDIEDGIEIELTEEAIERLNISGNGYEINSNGVISWEDRDFGYQEIDNGDDGDREFLNRCYNLANPETALGDIEDRLEQLRDEAEEEAEEEAA</sequence>
<gene>
    <name evidence="2" type="ORF">F9L08_22010</name>
</gene>
<feature type="compositionally biased region" description="Acidic residues" evidence="1">
    <location>
        <begin position="176"/>
        <end position="186"/>
    </location>
</feature>
<comment type="caution">
    <text evidence="2">The sequence shown here is derived from an EMBL/GenBank/DDBJ whole genome shotgun (WGS) entry which is preliminary data.</text>
</comment>
<dbReference type="RefSeq" id="WP_151653001.1">
    <property type="nucleotide sequence ID" value="NZ_WBVX01000029.1"/>
</dbReference>
<dbReference type="AlphaFoldDB" id="A0A6L3Y8Q1"/>
<evidence type="ECO:0000256" key="1">
    <source>
        <dbReference type="SAM" id="MobiDB-lite"/>
    </source>
</evidence>
<reference evidence="2 3" key="1">
    <citation type="submission" date="2019-09" db="EMBL/GenBank/DDBJ databases">
        <title>Taxonomic organization of the family Brucellaceae based on a phylogenomic approach.</title>
        <authorList>
            <person name="Leclercq S."/>
            <person name="Cloeckaert A."/>
            <person name="Zygmunt M.S."/>
        </authorList>
    </citation>
    <scope>NUCLEOTIDE SEQUENCE [LARGE SCALE GENOMIC DNA]</scope>
    <source>
        <strain evidence="2 3">WS1830</strain>
    </source>
</reference>
<feature type="compositionally biased region" description="Basic and acidic residues" evidence="1">
    <location>
        <begin position="166"/>
        <end position="175"/>
    </location>
</feature>
<proteinExistence type="predicted"/>
<organism evidence="2 3">
    <name type="scientific">Brucella tritici</name>
    <dbReference type="NCBI Taxonomy" id="94626"/>
    <lineage>
        <taxon>Bacteria</taxon>
        <taxon>Pseudomonadati</taxon>
        <taxon>Pseudomonadota</taxon>
        <taxon>Alphaproteobacteria</taxon>
        <taxon>Hyphomicrobiales</taxon>
        <taxon>Brucellaceae</taxon>
        <taxon>Brucella/Ochrobactrum group</taxon>
        <taxon>Brucella</taxon>
    </lineage>
</organism>
<dbReference type="EMBL" id="WBVX01000029">
    <property type="protein sequence ID" value="KAB2680076.1"/>
    <property type="molecule type" value="Genomic_DNA"/>
</dbReference>
<evidence type="ECO:0000313" key="3">
    <source>
        <dbReference type="Proteomes" id="UP000481643"/>
    </source>
</evidence>
<accession>A0A6L3Y8Q1</accession>
<feature type="region of interest" description="Disordered" evidence="1">
    <location>
        <begin position="165"/>
        <end position="186"/>
    </location>
</feature>
<name>A0A6L3Y8Q1_9HYPH</name>
<evidence type="ECO:0000313" key="2">
    <source>
        <dbReference type="EMBL" id="KAB2680076.1"/>
    </source>
</evidence>
<protein>
    <submittedName>
        <fullName evidence="2">Uncharacterized protein</fullName>
    </submittedName>
</protein>